<proteinExistence type="predicted"/>
<keyword evidence="3" id="KW-1185">Reference proteome</keyword>
<protein>
    <submittedName>
        <fullName evidence="2">Uncharacterized protein</fullName>
    </submittedName>
</protein>
<accession>A0ABD0YA49</accession>
<feature type="region of interest" description="Disordered" evidence="1">
    <location>
        <begin position="250"/>
        <end position="304"/>
    </location>
</feature>
<name>A0ABD0YA49_9HEMI</name>
<dbReference type="Gene3D" id="3.30.420.10">
    <property type="entry name" value="Ribonuclease H-like superfamily/Ribonuclease H"/>
    <property type="match status" value="1"/>
</dbReference>
<dbReference type="EMBL" id="JBFDAA010000020">
    <property type="protein sequence ID" value="KAL1115063.1"/>
    <property type="molecule type" value="Genomic_DNA"/>
</dbReference>
<feature type="compositionally biased region" description="Low complexity" evidence="1">
    <location>
        <begin position="291"/>
        <end position="302"/>
    </location>
</feature>
<feature type="compositionally biased region" description="Low complexity" evidence="1">
    <location>
        <begin position="258"/>
        <end position="283"/>
    </location>
</feature>
<comment type="caution">
    <text evidence="2">The sequence shown here is derived from an EMBL/GenBank/DDBJ whole genome shotgun (WGS) entry which is preliminary data.</text>
</comment>
<feature type="region of interest" description="Disordered" evidence="1">
    <location>
        <begin position="181"/>
        <end position="214"/>
    </location>
</feature>
<evidence type="ECO:0000313" key="2">
    <source>
        <dbReference type="EMBL" id="KAL1115063.1"/>
    </source>
</evidence>
<reference evidence="2 3" key="1">
    <citation type="submission" date="2024-07" db="EMBL/GenBank/DDBJ databases">
        <title>Chromosome-level genome assembly of the water stick insect Ranatra chinensis (Heteroptera: Nepidae).</title>
        <authorList>
            <person name="Liu X."/>
        </authorList>
    </citation>
    <scope>NUCLEOTIDE SEQUENCE [LARGE SCALE GENOMIC DNA]</scope>
    <source>
        <strain evidence="2">Cailab_2021Rc</strain>
        <tissue evidence="2">Muscle</tissue>
    </source>
</reference>
<dbReference type="InterPro" id="IPR036397">
    <property type="entry name" value="RNaseH_sf"/>
</dbReference>
<organism evidence="2 3">
    <name type="scientific">Ranatra chinensis</name>
    <dbReference type="NCBI Taxonomy" id="642074"/>
    <lineage>
        <taxon>Eukaryota</taxon>
        <taxon>Metazoa</taxon>
        <taxon>Ecdysozoa</taxon>
        <taxon>Arthropoda</taxon>
        <taxon>Hexapoda</taxon>
        <taxon>Insecta</taxon>
        <taxon>Pterygota</taxon>
        <taxon>Neoptera</taxon>
        <taxon>Paraneoptera</taxon>
        <taxon>Hemiptera</taxon>
        <taxon>Heteroptera</taxon>
        <taxon>Panheteroptera</taxon>
        <taxon>Nepomorpha</taxon>
        <taxon>Nepidae</taxon>
        <taxon>Ranatrinae</taxon>
        <taxon>Ranatra</taxon>
    </lineage>
</organism>
<evidence type="ECO:0000313" key="3">
    <source>
        <dbReference type="Proteomes" id="UP001558652"/>
    </source>
</evidence>
<dbReference type="Proteomes" id="UP001558652">
    <property type="component" value="Unassembled WGS sequence"/>
</dbReference>
<sequence>MVFGCVSSEGDVMPPDFFQDGLKSTSDGYVELLNTVVEPWIRRIRPLATPLGKVKNGCPKISTTSPVQMFGLQTPQTLTLCGAVKKDTNLTPSSTKAQLMDKIKTVFAALPRETVASANSRFRSRTEAVIDANGGYFERILSIVFCRAEDGRFEIGDMHETGLYDSVIDEGDDTTEARQLKRSHSTGDLVVRRGRLSTRHEEPSIDGGAPPRPMKSTARAYFDCYELLYTQHDERPEEAVRRLLLMPPQHCAGGRAGSGRSCHGRAAARSASSSSQRPASSSATPLYLGQSSLEDTTTSDSLNADLEVTPLVSHGADVSSICEEGLRDG</sequence>
<gene>
    <name evidence="2" type="ORF">AAG570_007094</name>
</gene>
<dbReference type="AlphaFoldDB" id="A0ABD0YA49"/>
<evidence type="ECO:0000256" key="1">
    <source>
        <dbReference type="SAM" id="MobiDB-lite"/>
    </source>
</evidence>